<dbReference type="AlphaFoldDB" id="A0ABD2QNL6"/>
<evidence type="ECO:0000256" key="3">
    <source>
        <dbReference type="ARBA" id="ARBA00009063"/>
    </source>
</evidence>
<dbReference type="PROSITE" id="PS50192">
    <property type="entry name" value="T_SNARE"/>
    <property type="match status" value="1"/>
</dbReference>
<evidence type="ECO:0000256" key="8">
    <source>
        <dbReference type="ARBA" id="ARBA00023136"/>
    </source>
</evidence>
<dbReference type="CDD" id="cd15848">
    <property type="entry name" value="SNARE_syntaxin1-like"/>
    <property type="match status" value="1"/>
</dbReference>
<dbReference type="EMBL" id="JBJKFK010000014">
    <property type="protein sequence ID" value="KAL3321035.1"/>
    <property type="molecule type" value="Genomic_DNA"/>
</dbReference>
<keyword evidence="6 9" id="KW-1133">Transmembrane helix</keyword>
<dbReference type="SUPFAM" id="SSF47661">
    <property type="entry name" value="t-snare proteins"/>
    <property type="match status" value="1"/>
</dbReference>
<evidence type="ECO:0000313" key="12">
    <source>
        <dbReference type="Proteomes" id="UP001626550"/>
    </source>
</evidence>
<name>A0ABD2QNL6_9PLAT</name>
<reference evidence="11 12" key="1">
    <citation type="submission" date="2024-11" db="EMBL/GenBank/DDBJ databases">
        <title>Adaptive evolution of stress response genes in parasites aligns with host niche diversity.</title>
        <authorList>
            <person name="Hahn C."/>
            <person name="Resl P."/>
        </authorList>
    </citation>
    <scope>NUCLEOTIDE SEQUENCE [LARGE SCALE GENOMIC DNA]</scope>
    <source>
        <strain evidence="11">EGGRZ-B1_66</strain>
        <tissue evidence="11">Body</tissue>
    </source>
</reference>
<dbReference type="PROSITE" id="PS00914">
    <property type="entry name" value="SYNTAXIN"/>
    <property type="match status" value="1"/>
</dbReference>
<feature type="transmembrane region" description="Helical" evidence="9">
    <location>
        <begin position="249"/>
        <end position="270"/>
    </location>
</feature>
<organism evidence="11 12">
    <name type="scientific">Cichlidogyrus casuarinus</name>
    <dbReference type="NCBI Taxonomy" id="1844966"/>
    <lineage>
        <taxon>Eukaryota</taxon>
        <taxon>Metazoa</taxon>
        <taxon>Spiralia</taxon>
        <taxon>Lophotrochozoa</taxon>
        <taxon>Platyhelminthes</taxon>
        <taxon>Monogenea</taxon>
        <taxon>Monopisthocotylea</taxon>
        <taxon>Dactylogyridea</taxon>
        <taxon>Ancyrocephalidae</taxon>
        <taxon>Cichlidogyrus</taxon>
    </lineage>
</organism>
<keyword evidence="7" id="KW-0175">Coiled coil</keyword>
<keyword evidence="12" id="KW-1185">Reference proteome</keyword>
<evidence type="ECO:0000259" key="10">
    <source>
        <dbReference type="PROSITE" id="PS50192"/>
    </source>
</evidence>
<dbReference type="InterPro" id="IPR006012">
    <property type="entry name" value="Syntaxin/epimorphin_CS"/>
</dbReference>
<dbReference type="Gene3D" id="1.20.58.70">
    <property type="match status" value="1"/>
</dbReference>
<dbReference type="PANTHER" id="PTHR19957">
    <property type="entry name" value="SYNTAXIN"/>
    <property type="match status" value="1"/>
</dbReference>
<dbReference type="SMART" id="SM00397">
    <property type="entry name" value="t_SNARE"/>
    <property type="match status" value="1"/>
</dbReference>
<feature type="domain" description="T-SNARE coiled-coil homology" evidence="10">
    <location>
        <begin position="175"/>
        <end position="237"/>
    </location>
</feature>
<dbReference type="FunFam" id="1.20.5.110:FF:000022">
    <property type="entry name" value="Syntaxin 19"/>
    <property type="match status" value="1"/>
</dbReference>
<proteinExistence type="inferred from homology"/>
<evidence type="ECO:0000256" key="2">
    <source>
        <dbReference type="ARBA" id="ARBA00004211"/>
    </source>
</evidence>
<dbReference type="GO" id="GO:0016020">
    <property type="term" value="C:membrane"/>
    <property type="evidence" value="ECO:0007669"/>
    <property type="project" value="UniProtKB-SubCell"/>
</dbReference>
<accession>A0ABD2QNL6</accession>
<dbReference type="InterPro" id="IPR045242">
    <property type="entry name" value="Syntaxin"/>
</dbReference>
<comment type="subcellular location">
    <subcellularLocation>
        <location evidence="1">Endomembrane system</location>
        <topology evidence="1">Peripheral membrane protein</topology>
    </subcellularLocation>
    <subcellularLocation>
        <location evidence="2">Membrane</location>
        <topology evidence="2">Single-pass type IV membrane protein</topology>
    </subcellularLocation>
</comment>
<dbReference type="InterPro" id="IPR006011">
    <property type="entry name" value="Syntaxin_N"/>
</dbReference>
<sequence>MPRDLLSQLERYRDPKADNFDLTLRFNFEEETLLGNFFDNVGVLRKNLHEFRAKIDEVKELHSFILTSVLASEETELMKDTVDKQQESALRKDDAIIRIKTTQYETMNRQFYLLLAEYNTCQSAFKDSSKLRIRRQFEIAGFAISEEEIENYIESGSIVLQQGIFSDTEQAKMALAEIEARHNDIMKLEKTISELAELFKEIAILVQSQGEMIDRIEYNVGLTKDYVEESTIHLKKAGEYQKSARKKKIIIAAVVVVIILIIVIAVAVSVSTKK</sequence>
<gene>
    <name evidence="11" type="primary">STX1A_2</name>
    <name evidence="11" type="ORF">Ciccas_000273</name>
</gene>
<evidence type="ECO:0000256" key="5">
    <source>
        <dbReference type="ARBA" id="ARBA00022692"/>
    </source>
</evidence>
<comment type="similarity">
    <text evidence="3">Belongs to the syntaxin family.</text>
</comment>
<evidence type="ECO:0000256" key="7">
    <source>
        <dbReference type="ARBA" id="ARBA00023054"/>
    </source>
</evidence>
<evidence type="ECO:0000256" key="1">
    <source>
        <dbReference type="ARBA" id="ARBA00004184"/>
    </source>
</evidence>
<evidence type="ECO:0000313" key="11">
    <source>
        <dbReference type="EMBL" id="KAL3321035.1"/>
    </source>
</evidence>
<evidence type="ECO:0000256" key="6">
    <source>
        <dbReference type="ARBA" id="ARBA00022989"/>
    </source>
</evidence>
<protein>
    <submittedName>
        <fullName evidence="11">Syntaxin-1A</fullName>
    </submittedName>
</protein>
<dbReference type="Pfam" id="PF00804">
    <property type="entry name" value="Syntaxin"/>
    <property type="match status" value="1"/>
</dbReference>
<keyword evidence="5 9" id="KW-0812">Transmembrane</keyword>
<keyword evidence="4" id="KW-0813">Transport</keyword>
<dbReference type="Gene3D" id="1.20.5.110">
    <property type="match status" value="1"/>
</dbReference>
<dbReference type="InterPro" id="IPR010989">
    <property type="entry name" value="SNARE"/>
</dbReference>
<dbReference type="Pfam" id="PF05739">
    <property type="entry name" value="SNARE"/>
    <property type="match status" value="1"/>
</dbReference>
<comment type="caution">
    <text evidence="11">The sequence shown here is derived from an EMBL/GenBank/DDBJ whole genome shotgun (WGS) entry which is preliminary data.</text>
</comment>
<keyword evidence="8 9" id="KW-0472">Membrane</keyword>
<dbReference type="GO" id="GO:0012505">
    <property type="term" value="C:endomembrane system"/>
    <property type="evidence" value="ECO:0007669"/>
    <property type="project" value="UniProtKB-SubCell"/>
</dbReference>
<evidence type="ECO:0000256" key="9">
    <source>
        <dbReference type="SAM" id="Phobius"/>
    </source>
</evidence>
<dbReference type="PANTHER" id="PTHR19957:SF307">
    <property type="entry name" value="PROTEIN SSO1-RELATED"/>
    <property type="match status" value="1"/>
</dbReference>
<dbReference type="InterPro" id="IPR000727">
    <property type="entry name" value="T_SNARE_dom"/>
</dbReference>
<dbReference type="Proteomes" id="UP001626550">
    <property type="component" value="Unassembled WGS sequence"/>
</dbReference>
<evidence type="ECO:0000256" key="4">
    <source>
        <dbReference type="ARBA" id="ARBA00022448"/>
    </source>
</evidence>